<evidence type="ECO:0000313" key="2">
    <source>
        <dbReference type="Proteomes" id="UP000198670"/>
    </source>
</evidence>
<keyword evidence="1" id="KW-0418">Kinase</keyword>
<organism evidence="1 2">
    <name type="scientific">Parapedobacter indicus</name>
    <dbReference type="NCBI Taxonomy" id="1477437"/>
    <lineage>
        <taxon>Bacteria</taxon>
        <taxon>Pseudomonadati</taxon>
        <taxon>Bacteroidota</taxon>
        <taxon>Sphingobacteriia</taxon>
        <taxon>Sphingobacteriales</taxon>
        <taxon>Sphingobacteriaceae</taxon>
        <taxon>Parapedobacter</taxon>
    </lineage>
</organism>
<dbReference type="InterPro" id="IPR014710">
    <property type="entry name" value="RmlC-like_jellyroll"/>
</dbReference>
<name>A0A1I3RXL4_9SPHI</name>
<dbReference type="STRING" id="1477437.SAMN05444682_110165"/>
<dbReference type="Gene3D" id="2.60.120.10">
    <property type="entry name" value="Jelly Rolls"/>
    <property type="match status" value="1"/>
</dbReference>
<accession>A0A1I3RXL4</accession>
<dbReference type="SUPFAM" id="SSF51206">
    <property type="entry name" value="cAMP-binding domain-like"/>
    <property type="match status" value="1"/>
</dbReference>
<dbReference type="InterPro" id="IPR018490">
    <property type="entry name" value="cNMP-bd_dom_sf"/>
</dbReference>
<keyword evidence="1" id="KW-0808">Transferase</keyword>
<sequence>MYPVSVYFYDEQTIAGRFGTLLKMPMFVSNSKVSMSNVLKAHLSKFIVIDDDEFTEILSYFEAQNARKKENLLIEGAICKRHYFVIKGILRKFFVTDKGVERTTEFAIENWWMTDHFAFEAGSTSQFYIQAVEQAELLAITRDKQAEMLRRHPLMEKYFRCIYQKAYGAAQMRMKFLHDFSREELYHHFRKSQPDFLQRVPQYLVASYLGFTPEYLSEIRRKSIS</sequence>
<dbReference type="Proteomes" id="UP000198670">
    <property type="component" value="Unassembled WGS sequence"/>
</dbReference>
<proteinExistence type="predicted"/>
<dbReference type="EMBL" id="FOQO01000010">
    <property type="protein sequence ID" value="SFJ50770.1"/>
    <property type="molecule type" value="Genomic_DNA"/>
</dbReference>
<dbReference type="CDD" id="cd00038">
    <property type="entry name" value="CAP_ED"/>
    <property type="match status" value="1"/>
</dbReference>
<gene>
    <name evidence="1" type="ORF">SAMN05444682_110165</name>
</gene>
<dbReference type="InterPro" id="IPR000595">
    <property type="entry name" value="cNMP-bd_dom"/>
</dbReference>
<dbReference type="GO" id="GO:0016301">
    <property type="term" value="F:kinase activity"/>
    <property type="evidence" value="ECO:0007669"/>
    <property type="project" value="UniProtKB-KW"/>
</dbReference>
<dbReference type="AlphaFoldDB" id="A0A1I3RXL4"/>
<protein>
    <submittedName>
        <fullName evidence="1">cAMP-binding domain of CRP or a regulatory subunit of cAMP-dependent protein kinases</fullName>
    </submittedName>
</protein>
<keyword evidence="2" id="KW-1185">Reference proteome</keyword>
<reference evidence="1 2" key="1">
    <citation type="submission" date="2016-10" db="EMBL/GenBank/DDBJ databases">
        <authorList>
            <person name="de Groot N.N."/>
        </authorList>
    </citation>
    <scope>NUCLEOTIDE SEQUENCE [LARGE SCALE GENOMIC DNA]</scope>
    <source>
        <strain evidence="1 2">RK1</strain>
    </source>
</reference>
<evidence type="ECO:0000313" key="1">
    <source>
        <dbReference type="EMBL" id="SFJ50770.1"/>
    </source>
</evidence>